<protein>
    <submittedName>
        <fullName evidence="1">Uncharacterized protein</fullName>
    </submittedName>
</protein>
<reference evidence="1 2" key="1">
    <citation type="submission" date="2015-01" db="EMBL/GenBank/DDBJ databases">
        <title>Evolution of Trichinella species and genotypes.</title>
        <authorList>
            <person name="Korhonen P.K."/>
            <person name="Edoardo P."/>
            <person name="Giuseppe L.R."/>
            <person name="Gasser R.B."/>
        </authorList>
    </citation>
    <scope>NUCLEOTIDE SEQUENCE [LARGE SCALE GENOMIC DNA]</scope>
    <source>
        <strain evidence="1">ISS37</strain>
    </source>
</reference>
<evidence type="ECO:0000313" key="2">
    <source>
        <dbReference type="Proteomes" id="UP000054630"/>
    </source>
</evidence>
<organism evidence="1 2">
    <name type="scientific">Trichinella nelsoni</name>
    <dbReference type="NCBI Taxonomy" id="6336"/>
    <lineage>
        <taxon>Eukaryota</taxon>
        <taxon>Metazoa</taxon>
        <taxon>Ecdysozoa</taxon>
        <taxon>Nematoda</taxon>
        <taxon>Enoplea</taxon>
        <taxon>Dorylaimia</taxon>
        <taxon>Trichinellida</taxon>
        <taxon>Trichinellidae</taxon>
        <taxon>Trichinella</taxon>
    </lineage>
</organism>
<dbReference type="Proteomes" id="UP000054630">
    <property type="component" value="Unassembled WGS sequence"/>
</dbReference>
<gene>
    <name evidence="1" type="ORF">T07_6594</name>
</gene>
<keyword evidence="2" id="KW-1185">Reference proteome</keyword>
<proteinExistence type="predicted"/>
<evidence type="ECO:0000313" key="1">
    <source>
        <dbReference type="EMBL" id="KRX26189.1"/>
    </source>
</evidence>
<comment type="caution">
    <text evidence="1">The sequence shown here is derived from an EMBL/GenBank/DDBJ whole genome shotgun (WGS) entry which is preliminary data.</text>
</comment>
<sequence length="63" mass="7254">MSTLRSTSSVTICFIAESLRKVLLDEEEPSTVVLYEGDCCFNDRPLTLVVRDEIEDFHTLRPY</sequence>
<name>A0A0V0SHJ5_9BILA</name>
<accession>A0A0V0SHJ5</accession>
<dbReference type="AlphaFoldDB" id="A0A0V0SHJ5"/>
<dbReference type="EMBL" id="JYDL01000008">
    <property type="protein sequence ID" value="KRX26189.1"/>
    <property type="molecule type" value="Genomic_DNA"/>
</dbReference>